<dbReference type="HOGENOM" id="CLU_010468_1_1_1"/>
<dbReference type="Proteomes" id="UP000007267">
    <property type="component" value="Unassembled WGS sequence"/>
</dbReference>
<evidence type="ECO:0000256" key="3">
    <source>
        <dbReference type="ARBA" id="ARBA00023134"/>
    </source>
</evidence>
<evidence type="ECO:0000313" key="7">
    <source>
        <dbReference type="Proteomes" id="UP000007267"/>
    </source>
</evidence>
<reference evidence="6" key="3">
    <citation type="submission" date="2025-08" db="UniProtKB">
        <authorList>
            <consortium name="Ensembl"/>
        </authorList>
    </citation>
    <scope>IDENTIFICATION</scope>
</reference>
<dbReference type="Pfam" id="PF04548">
    <property type="entry name" value="AIG1"/>
    <property type="match status" value="1"/>
</dbReference>
<dbReference type="Gene3D" id="3.40.50.300">
    <property type="entry name" value="P-loop containing nucleotide triphosphate hydrolases"/>
    <property type="match status" value="1"/>
</dbReference>
<name>K7G440_PELSI</name>
<dbReference type="SUPFAM" id="SSF52540">
    <property type="entry name" value="P-loop containing nucleoside triphosphate hydrolases"/>
    <property type="match status" value="1"/>
</dbReference>
<reference evidence="7" key="2">
    <citation type="journal article" date="2013" name="Nat. Genet.">
        <title>The draft genomes of soft-shell turtle and green sea turtle yield insights into the development and evolution of the turtle-specific body plan.</title>
        <authorList>
            <person name="Wang Z."/>
            <person name="Pascual-Anaya J."/>
            <person name="Zadissa A."/>
            <person name="Li W."/>
            <person name="Niimura Y."/>
            <person name="Huang Z."/>
            <person name="Li C."/>
            <person name="White S."/>
            <person name="Xiong Z."/>
            <person name="Fang D."/>
            <person name="Wang B."/>
            <person name="Ming Y."/>
            <person name="Chen Y."/>
            <person name="Zheng Y."/>
            <person name="Kuraku S."/>
            <person name="Pignatelli M."/>
            <person name="Herrero J."/>
            <person name="Beal K."/>
            <person name="Nozawa M."/>
            <person name="Li Q."/>
            <person name="Wang J."/>
            <person name="Zhang H."/>
            <person name="Yu L."/>
            <person name="Shigenobu S."/>
            <person name="Wang J."/>
            <person name="Liu J."/>
            <person name="Flicek P."/>
            <person name="Searle S."/>
            <person name="Wang J."/>
            <person name="Kuratani S."/>
            <person name="Yin Y."/>
            <person name="Aken B."/>
            <person name="Zhang G."/>
            <person name="Irie N."/>
        </authorList>
    </citation>
    <scope>NUCLEOTIDE SEQUENCE [LARGE SCALE GENOMIC DNA]</scope>
    <source>
        <strain evidence="7">Daiwa-1</strain>
    </source>
</reference>
<reference evidence="6" key="4">
    <citation type="submission" date="2025-09" db="UniProtKB">
        <authorList>
            <consortium name="Ensembl"/>
        </authorList>
    </citation>
    <scope>IDENTIFICATION</scope>
</reference>
<dbReference type="STRING" id="13735.ENSPSIP00000015051"/>
<dbReference type="PANTHER" id="PTHR10903:SF73">
    <property type="entry name" value="GTPASE IMAP FAMILY MEMBER 8"/>
    <property type="match status" value="1"/>
</dbReference>
<dbReference type="eggNOG" id="ENOG502RB0C">
    <property type="taxonomic scope" value="Eukaryota"/>
</dbReference>
<keyword evidence="3" id="KW-0342">GTP-binding</keyword>
<dbReference type="EMBL" id="AGCU01179120">
    <property type="status" value="NOT_ANNOTATED_CDS"/>
    <property type="molecule type" value="Genomic_DNA"/>
</dbReference>
<dbReference type="InterPro" id="IPR045058">
    <property type="entry name" value="GIMA/IAN/Toc"/>
</dbReference>
<protein>
    <recommendedName>
        <fullName evidence="5">AIG1-type G domain-containing protein</fullName>
    </recommendedName>
</protein>
<feature type="compositionally biased region" description="Basic and acidic residues" evidence="4">
    <location>
        <begin position="1"/>
        <end position="10"/>
    </location>
</feature>
<evidence type="ECO:0000259" key="5">
    <source>
        <dbReference type="PROSITE" id="PS51720"/>
    </source>
</evidence>
<proteinExistence type="inferred from homology"/>
<organism evidence="6 7">
    <name type="scientific">Pelodiscus sinensis</name>
    <name type="common">Chinese softshell turtle</name>
    <name type="synonym">Trionyx sinensis</name>
    <dbReference type="NCBI Taxonomy" id="13735"/>
    <lineage>
        <taxon>Eukaryota</taxon>
        <taxon>Metazoa</taxon>
        <taxon>Chordata</taxon>
        <taxon>Craniata</taxon>
        <taxon>Vertebrata</taxon>
        <taxon>Euteleostomi</taxon>
        <taxon>Archelosauria</taxon>
        <taxon>Testudinata</taxon>
        <taxon>Testudines</taxon>
        <taxon>Cryptodira</taxon>
        <taxon>Trionychia</taxon>
        <taxon>Trionychidae</taxon>
        <taxon>Pelodiscus</taxon>
    </lineage>
</organism>
<dbReference type="AlphaFoldDB" id="K7G440"/>
<keyword evidence="2" id="KW-0547">Nucleotide-binding</keyword>
<feature type="domain" description="AIG1-type G" evidence="5">
    <location>
        <begin position="29"/>
        <end position="227"/>
    </location>
</feature>
<dbReference type="OMA" id="SESNWIN"/>
<dbReference type="InterPro" id="IPR006703">
    <property type="entry name" value="G_AIG1"/>
</dbReference>
<accession>K7G440</accession>
<reference evidence="7" key="1">
    <citation type="submission" date="2011-10" db="EMBL/GenBank/DDBJ databases">
        <authorList>
            <consortium name="Soft-shell Turtle Genome Consortium"/>
        </authorList>
    </citation>
    <scope>NUCLEOTIDE SEQUENCE [LARGE SCALE GENOMIC DNA]</scope>
    <source>
        <strain evidence="7">Daiwa-1</strain>
    </source>
</reference>
<dbReference type="FunFam" id="3.40.50.300:FF:000366">
    <property type="entry name" value="GTPase, IMAP family member 2"/>
    <property type="match status" value="1"/>
</dbReference>
<dbReference type="PROSITE" id="PS51720">
    <property type="entry name" value="G_AIG1"/>
    <property type="match status" value="1"/>
</dbReference>
<sequence>SGGAEREEHSGFGCGRRAQGEAATDDSRRSELRIILVGKTGAGKSATGNTILGEKTFESKLRANTLTLTCEKGRRSWKGRELVVIDTPAIFDQEALDITCREIVHCVRLSAPGPHVLLLVTQLGRYTAEDKEAVKKVWEIFGDGAMRHTVVLFTRKEDLAIDSLHDYVRHSDNKDLKGLIQQCGNRYCAFNNRATGAEQTEQVSELVEVIQTMVQENGGRYYTNEMY</sequence>
<dbReference type="Ensembl" id="ENSPSIT00000015122.1">
    <property type="protein sequence ID" value="ENSPSIP00000015051.1"/>
    <property type="gene ID" value="ENSPSIG00000013467.1"/>
</dbReference>
<keyword evidence="7" id="KW-1185">Reference proteome</keyword>
<evidence type="ECO:0000313" key="6">
    <source>
        <dbReference type="Ensembl" id="ENSPSIP00000015051.1"/>
    </source>
</evidence>
<dbReference type="InterPro" id="IPR027417">
    <property type="entry name" value="P-loop_NTPase"/>
</dbReference>
<dbReference type="GeneTree" id="ENSGT00940000154844"/>
<evidence type="ECO:0000256" key="1">
    <source>
        <dbReference type="ARBA" id="ARBA00008535"/>
    </source>
</evidence>
<dbReference type="GO" id="GO:0005525">
    <property type="term" value="F:GTP binding"/>
    <property type="evidence" value="ECO:0007669"/>
    <property type="project" value="UniProtKB-KW"/>
</dbReference>
<evidence type="ECO:0000256" key="4">
    <source>
        <dbReference type="SAM" id="MobiDB-lite"/>
    </source>
</evidence>
<dbReference type="CDD" id="cd01852">
    <property type="entry name" value="AIG1"/>
    <property type="match status" value="1"/>
</dbReference>
<comment type="similarity">
    <text evidence="1">Belongs to the TRAFAC class TrmE-Era-EngA-EngB-Septin-like GTPase superfamily. AIG1/Toc34/Toc159-like paraseptin GTPase family. IAN subfamily.</text>
</comment>
<dbReference type="PANTHER" id="PTHR10903">
    <property type="entry name" value="GTPASE, IMAP FAMILY MEMBER-RELATED"/>
    <property type="match status" value="1"/>
</dbReference>
<feature type="region of interest" description="Disordered" evidence="4">
    <location>
        <begin position="1"/>
        <end position="27"/>
    </location>
</feature>
<evidence type="ECO:0000256" key="2">
    <source>
        <dbReference type="ARBA" id="ARBA00022741"/>
    </source>
</evidence>